<dbReference type="GO" id="GO:0052689">
    <property type="term" value="F:carboxylic ester hydrolase activity"/>
    <property type="evidence" value="ECO:0007669"/>
    <property type="project" value="InterPro"/>
</dbReference>
<feature type="transmembrane region" description="Helical" evidence="3">
    <location>
        <begin position="96"/>
        <end position="115"/>
    </location>
</feature>
<dbReference type="InterPro" id="IPR000073">
    <property type="entry name" value="AB_hydrolase_1"/>
</dbReference>
<keyword evidence="5" id="KW-0378">Hydrolase</keyword>
<keyword evidence="6" id="KW-1185">Reference proteome</keyword>
<dbReference type="SUPFAM" id="SSF53474">
    <property type="entry name" value="alpha/beta-Hydrolases"/>
    <property type="match status" value="1"/>
</dbReference>
<dbReference type="PIRSF" id="PIRSF017388">
    <property type="entry name" value="Esterase_lipase"/>
    <property type="match status" value="1"/>
</dbReference>
<evidence type="ECO:0000256" key="1">
    <source>
        <dbReference type="PIRSR" id="PIRSR017388-1"/>
    </source>
</evidence>
<evidence type="ECO:0000256" key="3">
    <source>
        <dbReference type="SAM" id="Phobius"/>
    </source>
</evidence>
<feature type="binding site" evidence="2">
    <location>
        <position position="34"/>
    </location>
    <ligand>
        <name>substrate</name>
    </ligand>
</feature>
<keyword evidence="3" id="KW-0472">Membrane</keyword>
<evidence type="ECO:0000313" key="5">
    <source>
        <dbReference type="EMBL" id="QEN09616.1"/>
    </source>
</evidence>
<dbReference type="PANTHER" id="PTHR11614">
    <property type="entry name" value="PHOSPHOLIPASE-RELATED"/>
    <property type="match status" value="1"/>
</dbReference>
<feature type="active site" description="Charge relay system" evidence="1">
    <location>
        <position position="236"/>
    </location>
</feature>
<gene>
    <name evidence="5" type="ORF">EXM22_17100</name>
</gene>
<evidence type="ECO:0000256" key="2">
    <source>
        <dbReference type="PIRSR" id="PIRSR017388-2"/>
    </source>
</evidence>
<dbReference type="InterPro" id="IPR051044">
    <property type="entry name" value="MAG_DAG_Lipase"/>
</dbReference>
<dbReference type="Gene3D" id="3.40.50.1820">
    <property type="entry name" value="alpha/beta hydrolase"/>
    <property type="match status" value="1"/>
</dbReference>
<feature type="active site" description="Charge relay system" evidence="1">
    <location>
        <position position="206"/>
    </location>
</feature>
<dbReference type="Proteomes" id="UP000324209">
    <property type="component" value="Chromosome"/>
</dbReference>
<keyword evidence="3" id="KW-0812">Transmembrane</keyword>
<feature type="binding site" evidence="2">
    <location>
        <position position="103"/>
    </location>
    <ligand>
        <name>substrate</name>
    </ligand>
</feature>
<keyword evidence="3" id="KW-1133">Transmembrane helix</keyword>
<dbReference type="EMBL" id="CP036150">
    <property type="protein sequence ID" value="QEN09616.1"/>
    <property type="molecule type" value="Genomic_DNA"/>
</dbReference>
<dbReference type="InterPro" id="IPR029058">
    <property type="entry name" value="AB_hydrolase_fold"/>
</dbReference>
<feature type="domain" description="AB hydrolase-1" evidence="4">
    <location>
        <begin position="28"/>
        <end position="239"/>
    </location>
</feature>
<organism evidence="5 6">
    <name type="scientific">Oceanispirochaeta crateris</name>
    <dbReference type="NCBI Taxonomy" id="2518645"/>
    <lineage>
        <taxon>Bacteria</taxon>
        <taxon>Pseudomonadati</taxon>
        <taxon>Spirochaetota</taxon>
        <taxon>Spirochaetia</taxon>
        <taxon>Spirochaetales</taxon>
        <taxon>Spirochaetaceae</taxon>
        <taxon>Oceanispirochaeta</taxon>
    </lineage>
</organism>
<dbReference type="RefSeq" id="WP_149487690.1">
    <property type="nucleotide sequence ID" value="NZ_CP036150.1"/>
</dbReference>
<accession>A0A5C1QSP4</accession>
<feature type="active site" description="Nucleophile" evidence="1">
    <location>
        <position position="102"/>
    </location>
</feature>
<dbReference type="AlphaFoldDB" id="A0A5C1QSP4"/>
<evidence type="ECO:0000259" key="4">
    <source>
        <dbReference type="Pfam" id="PF12697"/>
    </source>
</evidence>
<name>A0A5C1QSP4_9SPIO</name>
<dbReference type="OrthoDB" id="9786110at2"/>
<dbReference type="Pfam" id="PF12697">
    <property type="entry name" value="Abhydrolase_6"/>
    <property type="match status" value="1"/>
</dbReference>
<reference evidence="5 6" key="1">
    <citation type="submission" date="2019-02" db="EMBL/GenBank/DDBJ databases">
        <title>Complete Genome Sequence and Methylome Analysis of free living Spirochaetas.</title>
        <authorList>
            <person name="Fomenkov A."/>
            <person name="Dubinina G."/>
            <person name="Leshcheva N."/>
            <person name="Mikheeva N."/>
            <person name="Grabovich M."/>
            <person name="Vincze T."/>
            <person name="Roberts R.J."/>
        </authorList>
    </citation>
    <scope>NUCLEOTIDE SEQUENCE [LARGE SCALE GENOMIC DNA]</scope>
    <source>
        <strain evidence="5 6">K2</strain>
    </source>
</reference>
<dbReference type="KEGG" id="ock:EXM22_17100"/>
<sequence>MNFDKIPSNTQILPLGQPRFHEGGDEAVLLVHGFTGMTSNFFYLFDRLVSEGYTVSLPRLPGHASNAADFHESTGHDWLRCVVDEYVLLQSRYKTVYIAGLSMGGLLTLILAALFDPAKIVVMAPAISIRNKLVFKTPFLKYFIHSVKGSWKEEDEDDEERRTLGRAYWARTDVIKVADMIALRKRALKNLSRVKSPTLTIVSEGDKTVAPDAVQIIENGISSNRKEHIVLVESPHVLVNGCERKEVADRIIDWFKKE</sequence>
<evidence type="ECO:0000313" key="6">
    <source>
        <dbReference type="Proteomes" id="UP000324209"/>
    </source>
</evidence>
<protein>
    <submittedName>
        <fullName evidence="5">Alpha/beta fold hydrolase</fullName>
    </submittedName>
</protein>
<proteinExistence type="predicted"/>
<dbReference type="InterPro" id="IPR012354">
    <property type="entry name" value="Esterase_lipase"/>
</dbReference>